<proteinExistence type="evidence at transcript level"/>
<dbReference type="GO" id="GO:0003743">
    <property type="term" value="F:translation initiation factor activity"/>
    <property type="evidence" value="ECO:0007669"/>
    <property type="project" value="UniProtKB-KW"/>
</dbReference>
<feature type="chain" id="PRO_5001518023" evidence="2">
    <location>
        <begin position="22"/>
        <end position="143"/>
    </location>
</feature>
<keyword evidence="3" id="KW-0396">Initiation factor</keyword>
<reference evidence="3" key="1">
    <citation type="submission" date="2014-03" db="EMBL/GenBank/DDBJ databases">
        <title>The sialotranscriptome of Amblyomma triste, Amblyomma parvum and Amblyomma cajennense ticks, uncovered by 454-based RNA-seq.</title>
        <authorList>
            <person name="Garcia G.R."/>
            <person name="Gardinassi L.G."/>
            <person name="Ribeiro J.M."/>
            <person name="Anatriello E."/>
            <person name="Ferreira B.R."/>
            <person name="Moreira H.N."/>
            <person name="Mafra C."/>
            <person name="Olegario M.M."/>
            <person name="Szabo P.J."/>
            <person name="Miranda-Santos I.K."/>
            <person name="Maruyama S.R."/>
        </authorList>
    </citation>
    <scope>NUCLEOTIDE SEQUENCE</scope>
    <source>
        <strain evidence="3">Mato Grasso do Sul</strain>
        <tissue evidence="3">Salivary glands</tissue>
    </source>
</reference>
<feature type="compositionally biased region" description="Basic and acidic residues" evidence="1">
    <location>
        <begin position="99"/>
        <end position="114"/>
    </location>
</feature>
<evidence type="ECO:0000256" key="1">
    <source>
        <dbReference type="SAM" id="MobiDB-lite"/>
    </source>
</evidence>
<protein>
    <submittedName>
        <fullName evidence="3">Putative translation initiation factor</fullName>
    </submittedName>
</protein>
<feature type="region of interest" description="Disordered" evidence="1">
    <location>
        <begin position="24"/>
        <end position="122"/>
    </location>
</feature>
<dbReference type="AlphaFoldDB" id="A0A023G2B1"/>
<evidence type="ECO:0000313" key="3">
    <source>
        <dbReference type="EMBL" id="JAC27899.1"/>
    </source>
</evidence>
<dbReference type="EMBL" id="GBBM01007519">
    <property type="protein sequence ID" value="JAC27899.1"/>
    <property type="molecule type" value="mRNA"/>
</dbReference>
<organism evidence="3">
    <name type="scientific">Amblyomma triste</name>
    <name type="common">Neotropical tick</name>
    <dbReference type="NCBI Taxonomy" id="251400"/>
    <lineage>
        <taxon>Eukaryota</taxon>
        <taxon>Metazoa</taxon>
        <taxon>Ecdysozoa</taxon>
        <taxon>Arthropoda</taxon>
        <taxon>Chelicerata</taxon>
        <taxon>Arachnida</taxon>
        <taxon>Acari</taxon>
        <taxon>Parasitiformes</taxon>
        <taxon>Ixodida</taxon>
        <taxon>Ixodoidea</taxon>
        <taxon>Ixodidae</taxon>
        <taxon>Amblyomminae</taxon>
        <taxon>Amblyomma</taxon>
    </lineage>
</organism>
<feature type="compositionally biased region" description="Gly residues" evidence="1">
    <location>
        <begin position="25"/>
        <end position="88"/>
    </location>
</feature>
<name>A0A023G2B1_AMBTT</name>
<accession>A0A023G2B1</accession>
<keyword evidence="3" id="KW-0648">Protein biosynthesis</keyword>
<keyword evidence="2" id="KW-0732">Signal</keyword>
<feature type="signal peptide" evidence="2">
    <location>
        <begin position="1"/>
        <end position="21"/>
    </location>
</feature>
<sequence length="143" mass="13940">MKALVITLAVVLFSAMLLVEAQRRPGGGGFPGRPGGGFPGRPGGGGGYPGRPGGGGYPVGPGGGGYPGRPGGGGFPGSGGGGYPGRPGGVDSMEALEEADARADQEVVDSKDDPEAAAEQSKKITAVTQSIRVKFSLALGSSN</sequence>
<evidence type="ECO:0000256" key="2">
    <source>
        <dbReference type="SAM" id="SignalP"/>
    </source>
</evidence>